<name>A0A6J7PWS0_9ZZZZ</name>
<proteinExistence type="predicted"/>
<organism evidence="1">
    <name type="scientific">freshwater metagenome</name>
    <dbReference type="NCBI Taxonomy" id="449393"/>
    <lineage>
        <taxon>unclassified sequences</taxon>
        <taxon>metagenomes</taxon>
        <taxon>ecological metagenomes</taxon>
    </lineage>
</organism>
<evidence type="ECO:0000313" key="1">
    <source>
        <dbReference type="EMBL" id="CAB5006892.1"/>
    </source>
</evidence>
<gene>
    <name evidence="1" type="ORF">UFOPK4071_00507</name>
</gene>
<dbReference type="AlphaFoldDB" id="A0A6J7PWS0"/>
<accession>A0A6J7PWS0</accession>
<sequence length="73" mass="8150">MQLLRVYAQPGLRNSMLGNPAVDPRLDTHYLKGKVQTWSGLTGTWATARAYGDRIIEIFSEMLAWLTDRAGLG</sequence>
<reference evidence="1" key="1">
    <citation type="submission" date="2020-05" db="EMBL/GenBank/DDBJ databases">
        <authorList>
            <person name="Chiriac C."/>
            <person name="Salcher M."/>
            <person name="Ghai R."/>
            <person name="Kavagutti S V."/>
        </authorList>
    </citation>
    <scope>NUCLEOTIDE SEQUENCE</scope>
</reference>
<dbReference type="EMBL" id="CAFBPF010000046">
    <property type="protein sequence ID" value="CAB5006892.1"/>
    <property type="molecule type" value="Genomic_DNA"/>
</dbReference>
<protein>
    <submittedName>
        <fullName evidence="1">Unannotated protein</fullName>
    </submittedName>
</protein>